<dbReference type="AlphaFoldDB" id="A0A0L0P629"/>
<evidence type="ECO:0000313" key="1">
    <source>
        <dbReference type="EMBL" id="KNE01680.1"/>
    </source>
</evidence>
<reference evidence="2" key="1">
    <citation type="journal article" date="2015" name="BMC Genomics">
        <title>Draft genome of a commonly misdiagnosed multidrug resistant pathogen Candida auris.</title>
        <authorList>
            <person name="Chatterjee S."/>
            <person name="Alampalli S.V."/>
            <person name="Nageshan R.K."/>
            <person name="Chettiar S.T."/>
            <person name="Joshi S."/>
            <person name="Tatu U.S."/>
        </authorList>
    </citation>
    <scope>NUCLEOTIDE SEQUENCE [LARGE SCALE GENOMIC DNA]</scope>
    <source>
        <strain evidence="2">6684</strain>
    </source>
</reference>
<sequence>MEKMDVFDLIKKSILENRLDSVEEARAQRTIEKSNPVAQMSAIDVVVHTWC</sequence>
<organism evidence="1 2">
    <name type="scientific">Candidozyma auris</name>
    <name type="common">Yeast</name>
    <name type="synonym">Candida auris</name>
    <dbReference type="NCBI Taxonomy" id="498019"/>
    <lineage>
        <taxon>Eukaryota</taxon>
        <taxon>Fungi</taxon>
        <taxon>Dikarya</taxon>
        <taxon>Ascomycota</taxon>
        <taxon>Saccharomycotina</taxon>
        <taxon>Pichiomycetes</taxon>
        <taxon>Metschnikowiaceae</taxon>
        <taxon>Candidozyma</taxon>
    </lineage>
</organism>
<proteinExistence type="predicted"/>
<dbReference type="VEuPathDB" id="FungiDB:QG37_01015"/>
<comment type="caution">
    <text evidence="1">The sequence shown here is derived from an EMBL/GenBank/DDBJ whole genome shotgun (WGS) entry which is preliminary data.</text>
</comment>
<dbReference type="Proteomes" id="UP000037122">
    <property type="component" value="Unassembled WGS sequence"/>
</dbReference>
<protein>
    <submittedName>
        <fullName evidence="1">Uncharacterized protein</fullName>
    </submittedName>
</protein>
<evidence type="ECO:0000313" key="2">
    <source>
        <dbReference type="Proteomes" id="UP000037122"/>
    </source>
</evidence>
<accession>A0A0L0P629</accession>
<dbReference type="EMBL" id="LGST01000008">
    <property type="protein sequence ID" value="KNE01680.1"/>
    <property type="molecule type" value="Genomic_DNA"/>
</dbReference>
<name>A0A0L0P629_CANAR</name>
<gene>
    <name evidence="1" type="ORF">QG37_01015</name>
</gene>